<dbReference type="Proteomes" id="UP001530400">
    <property type="component" value="Unassembled WGS sequence"/>
</dbReference>
<keyword evidence="3 5" id="KW-1133">Transmembrane helix</keyword>
<evidence type="ECO:0000259" key="6">
    <source>
        <dbReference type="Pfam" id="PF03798"/>
    </source>
</evidence>
<sequence length="220" mass="25887">MTTEEEEITIQTILPPLLLSLSIWTTCYYISVLSPTGKPTGFESIWISNLHTLTLVTMASLSLIEVIPEYIPSCWSTSFFLVDTLDCIWRRDVMWGFHGIISLVLNVCTASHGVHRRLRSASKGFFTEASTPFLNYWKTHKSFKSYLLFFVSFTACRILWVPYFVYNTYQIHLHGEIDYLIWPSVLFYLLQLAWWVKMVGMLVWYKTPDELEKERKKKEW</sequence>
<dbReference type="GO" id="GO:0016020">
    <property type="term" value="C:membrane"/>
    <property type="evidence" value="ECO:0007669"/>
    <property type="project" value="UniProtKB-SubCell"/>
</dbReference>
<reference evidence="7 8" key="1">
    <citation type="submission" date="2024-10" db="EMBL/GenBank/DDBJ databases">
        <title>Updated reference genomes for cyclostephanoid diatoms.</title>
        <authorList>
            <person name="Roberts W.R."/>
            <person name="Alverson A.J."/>
        </authorList>
    </citation>
    <scope>NUCLEOTIDE SEQUENCE [LARGE SCALE GENOMIC DNA]</scope>
    <source>
        <strain evidence="7 8">AJA010-31</strain>
    </source>
</reference>
<keyword evidence="4 5" id="KW-0472">Membrane</keyword>
<evidence type="ECO:0000256" key="4">
    <source>
        <dbReference type="ARBA" id="ARBA00023136"/>
    </source>
</evidence>
<keyword evidence="2 5" id="KW-0812">Transmembrane</keyword>
<evidence type="ECO:0000256" key="3">
    <source>
        <dbReference type="ARBA" id="ARBA00022989"/>
    </source>
</evidence>
<feature type="transmembrane region" description="Helical" evidence="5">
    <location>
        <begin position="146"/>
        <end position="165"/>
    </location>
</feature>
<feature type="transmembrane region" description="Helical" evidence="5">
    <location>
        <begin position="185"/>
        <end position="205"/>
    </location>
</feature>
<gene>
    <name evidence="7" type="ORF">ACHAWO_001880</name>
</gene>
<feature type="transmembrane region" description="Helical" evidence="5">
    <location>
        <begin position="95"/>
        <end position="114"/>
    </location>
</feature>
<feature type="domain" description="TLC" evidence="6">
    <location>
        <begin position="21"/>
        <end position="199"/>
    </location>
</feature>
<name>A0ABD3N1S4_9STRA</name>
<comment type="subcellular location">
    <subcellularLocation>
        <location evidence="1">Membrane</location>
        <topology evidence="1">Multi-pass membrane protein</topology>
    </subcellularLocation>
</comment>
<dbReference type="AlphaFoldDB" id="A0ABD3N1S4"/>
<organism evidence="7 8">
    <name type="scientific">Cyclotella atomus</name>
    <dbReference type="NCBI Taxonomy" id="382360"/>
    <lineage>
        <taxon>Eukaryota</taxon>
        <taxon>Sar</taxon>
        <taxon>Stramenopiles</taxon>
        <taxon>Ochrophyta</taxon>
        <taxon>Bacillariophyta</taxon>
        <taxon>Coscinodiscophyceae</taxon>
        <taxon>Thalassiosirophycidae</taxon>
        <taxon>Stephanodiscales</taxon>
        <taxon>Stephanodiscaceae</taxon>
        <taxon>Cyclotella</taxon>
    </lineage>
</organism>
<proteinExistence type="predicted"/>
<evidence type="ECO:0000256" key="5">
    <source>
        <dbReference type="SAM" id="Phobius"/>
    </source>
</evidence>
<comment type="caution">
    <text evidence="7">The sequence shown here is derived from an EMBL/GenBank/DDBJ whole genome shotgun (WGS) entry which is preliminary data.</text>
</comment>
<dbReference type="EMBL" id="JALLPJ020001322">
    <property type="protein sequence ID" value="KAL3769932.1"/>
    <property type="molecule type" value="Genomic_DNA"/>
</dbReference>
<feature type="transmembrane region" description="Helical" evidence="5">
    <location>
        <begin position="12"/>
        <end position="33"/>
    </location>
</feature>
<evidence type="ECO:0000313" key="7">
    <source>
        <dbReference type="EMBL" id="KAL3769932.1"/>
    </source>
</evidence>
<accession>A0ABD3N1S4</accession>
<evidence type="ECO:0000256" key="2">
    <source>
        <dbReference type="ARBA" id="ARBA00022692"/>
    </source>
</evidence>
<feature type="transmembrane region" description="Helical" evidence="5">
    <location>
        <begin position="45"/>
        <end position="64"/>
    </location>
</feature>
<evidence type="ECO:0000256" key="1">
    <source>
        <dbReference type="ARBA" id="ARBA00004141"/>
    </source>
</evidence>
<protein>
    <recommendedName>
        <fullName evidence="6">TLC domain-containing protein</fullName>
    </recommendedName>
</protein>
<evidence type="ECO:0000313" key="8">
    <source>
        <dbReference type="Proteomes" id="UP001530400"/>
    </source>
</evidence>
<dbReference type="InterPro" id="IPR006634">
    <property type="entry name" value="TLC-dom"/>
</dbReference>
<keyword evidence="8" id="KW-1185">Reference proteome</keyword>
<dbReference type="Pfam" id="PF03798">
    <property type="entry name" value="TRAM_LAG1_CLN8"/>
    <property type="match status" value="1"/>
</dbReference>